<dbReference type="Proteomes" id="UP000509667">
    <property type="component" value="Chromosome"/>
</dbReference>
<dbReference type="RefSeq" id="WP_179908349.1">
    <property type="nucleotide sequence ID" value="NZ_CP058910.1"/>
</dbReference>
<accession>A0A7D5SRC7</accession>
<dbReference type="GeneID" id="56079142"/>
<evidence type="ECO:0000313" key="2">
    <source>
        <dbReference type="EMBL" id="QLH78467.1"/>
    </source>
</evidence>
<keyword evidence="1" id="KW-0472">Membrane</keyword>
<organism evidence="2 3">
    <name type="scientific">Halosimplex rubrum</name>
    <dbReference type="NCBI Taxonomy" id="869889"/>
    <lineage>
        <taxon>Archaea</taxon>
        <taxon>Methanobacteriati</taxon>
        <taxon>Methanobacteriota</taxon>
        <taxon>Stenosarchaea group</taxon>
        <taxon>Halobacteria</taxon>
        <taxon>Halobacteriales</taxon>
        <taxon>Haloarculaceae</taxon>
        <taxon>Halosimplex</taxon>
    </lineage>
</organism>
<proteinExistence type="predicted"/>
<reference evidence="2 3" key="1">
    <citation type="submission" date="2020-07" db="EMBL/GenBank/DDBJ databases">
        <title>Halosimplex pelagicum sp. nov. and Halosimplex rubrum sp. nov., isolated from salted brown alga Laminaria, and emended description of the genus Halosimplex.</title>
        <authorList>
            <person name="Cui H."/>
        </authorList>
    </citation>
    <scope>NUCLEOTIDE SEQUENCE [LARGE SCALE GENOMIC DNA]</scope>
    <source>
        <strain evidence="2 3">R27</strain>
    </source>
</reference>
<evidence type="ECO:0000313" key="3">
    <source>
        <dbReference type="Proteomes" id="UP000509667"/>
    </source>
</evidence>
<keyword evidence="1" id="KW-1133">Transmembrane helix</keyword>
<feature type="transmembrane region" description="Helical" evidence="1">
    <location>
        <begin position="12"/>
        <end position="32"/>
    </location>
</feature>
<feature type="transmembrane region" description="Helical" evidence="1">
    <location>
        <begin position="109"/>
        <end position="127"/>
    </location>
</feature>
<name>A0A7D5SRC7_9EURY</name>
<dbReference type="OrthoDB" id="328805at2157"/>
<feature type="transmembrane region" description="Helical" evidence="1">
    <location>
        <begin position="44"/>
        <end position="65"/>
    </location>
</feature>
<evidence type="ECO:0000256" key="1">
    <source>
        <dbReference type="SAM" id="Phobius"/>
    </source>
</evidence>
<keyword evidence="3" id="KW-1185">Reference proteome</keyword>
<feature type="transmembrane region" description="Helical" evidence="1">
    <location>
        <begin position="77"/>
        <end position="97"/>
    </location>
</feature>
<keyword evidence="1" id="KW-0812">Transmembrane</keyword>
<dbReference type="EMBL" id="CP058910">
    <property type="protein sequence ID" value="QLH78467.1"/>
    <property type="molecule type" value="Genomic_DNA"/>
</dbReference>
<gene>
    <name evidence="2" type="ORF">HZS55_14725</name>
</gene>
<dbReference type="KEGG" id="hrr:HZS55_14725"/>
<dbReference type="AlphaFoldDB" id="A0A7D5SRC7"/>
<protein>
    <submittedName>
        <fullName evidence="2">Uncharacterized protein</fullName>
    </submittedName>
</protein>
<sequence length="135" mass="14238">MATAERGIGSWLSATYDLLLAVLGFTIVWYPVLSLSNTVLGSPVADATVNLIVGMLAFGGAYPVVAGDWSLGRLGDFAFVLIASEIGWGIIGMVSVLALDVTISGSNRLPQAIVWGAAYVTAYLVVYRTSMSIYQ</sequence>